<protein>
    <recommendedName>
        <fullName evidence="7">Major facilitator superfamily (MFS) profile domain-containing protein</fullName>
    </recommendedName>
</protein>
<feature type="compositionally biased region" description="Basic and acidic residues" evidence="5">
    <location>
        <begin position="1"/>
        <end position="41"/>
    </location>
</feature>
<feature type="transmembrane region" description="Helical" evidence="6">
    <location>
        <begin position="191"/>
        <end position="210"/>
    </location>
</feature>
<evidence type="ECO:0000256" key="3">
    <source>
        <dbReference type="ARBA" id="ARBA00022989"/>
    </source>
</evidence>
<keyword evidence="3 6" id="KW-1133">Transmembrane helix</keyword>
<dbReference type="AlphaFoldDB" id="A0A2T3ZG54"/>
<dbReference type="PANTHER" id="PTHR23502:SF181">
    <property type="entry name" value="MAJOR FACILITATOR SUPERFAMILY (MFS) PROFILE DOMAIN-CONTAINING PROTEIN"/>
    <property type="match status" value="1"/>
</dbReference>
<accession>A0A2T3ZG54</accession>
<feature type="domain" description="Major facilitator superfamily (MFS) profile" evidence="7">
    <location>
        <begin position="68"/>
        <end position="507"/>
    </location>
</feature>
<dbReference type="InterPro" id="IPR020846">
    <property type="entry name" value="MFS_dom"/>
</dbReference>
<dbReference type="OrthoDB" id="2585655at2759"/>
<evidence type="ECO:0000256" key="5">
    <source>
        <dbReference type="SAM" id="MobiDB-lite"/>
    </source>
</evidence>
<dbReference type="PANTHER" id="PTHR23502">
    <property type="entry name" value="MAJOR FACILITATOR SUPERFAMILY"/>
    <property type="match status" value="1"/>
</dbReference>
<feature type="transmembrane region" description="Helical" evidence="6">
    <location>
        <begin position="66"/>
        <end position="91"/>
    </location>
</feature>
<dbReference type="EMBL" id="KZ679258">
    <property type="protein sequence ID" value="PTB43763.1"/>
    <property type="molecule type" value="Genomic_DNA"/>
</dbReference>
<evidence type="ECO:0000259" key="7">
    <source>
        <dbReference type="PROSITE" id="PS50850"/>
    </source>
</evidence>
<evidence type="ECO:0000313" key="8">
    <source>
        <dbReference type="EMBL" id="PTB43763.1"/>
    </source>
</evidence>
<feature type="transmembrane region" description="Helical" evidence="6">
    <location>
        <begin position="296"/>
        <end position="320"/>
    </location>
</feature>
<dbReference type="GO" id="GO:0005886">
    <property type="term" value="C:plasma membrane"/>
    <property type="evidence" value="ECO:0007669"/>
    <property type="project" value="TreeGrafter"/>
</dbReference>
<feature type="transmembrane region" description="Helical" evidence="6">
    <location>
        <begin position="164"/>
        <end position="185"/>
    </location>
</feature>
<dbReference type="SUPFAM" id="SSF103473">
    <property type="entry name" value="MFS general substrate transporter"/>
    <property type="match status" value="1"/>
</dbReference>
<name>A0A2T3ZG54_TRIA4</name>
<comment type="subcellular location">
    <subcellularLocation>
        <location evidence="1">Membrane</location>
        <topology evidence="1">Multi-pass membrane protein</topology>
    </subcellularLocation>
</comment>
<feature type="transmembrane region" description="Helical" evidence="6">
    <location>
        <begin position="374"/>
        <end position="395"/>
    </location>
</feature>
<keyword evidence="2 6" id="KW-0812">Transmembrane</keyword>
<evidence type="ECO:0000313" key="9">
    <source>
        <dbReference type="Proteomes" id="UP000240493"/>
    </source>
</evidence>
<proteinExistence type="predicted"/>
<dbReference type="PROSITE" id="PS50850">
    <property type="entry name" value="MFS"/>
    <property type="match status" value="1"/>
</dbReference>
<dbReference type="Proteomes" id="UP000240493">
    <property type="component" value="Unassembled WGS sequence"/>
</dbReference>
<gene>
    <name evidence="8" type="ORF">M441DRAFT_160290</name>
</gene>
<keyword evidence="4 6" id="KW-0472">Membrane</keyword>
<keyword evidence="9" id="KW-1185">Reference proteome</keyword>
<feature type="transmembrane region" description="Helical" evidence="6">
    <location>
        <begin position="103"/>
        <end position="122"/>
    </location>
</feature>
<reference evidence="8 9" key="1">
    <citation type="submission" date="2016-07" db="EMBL/GenBank/DDBJ databases">
        <title>Multiple horizontal gene transfer events from other fungi enriched the ability of initially mycotrophic Trichoderma (Ascomycota) to feed on dead plant biomass.</title>
        <authorList>
            <consortium name="DOE Joint Genome Institute"/>
            <person name="Aerts A."/>
            <person name="Atanasova L."/>
            <person name="Chenthamara K."/>
            <person name="Zhang J."/>
            <person name="Grujic M."/>
            <person name="Henrissat B."/>
            <person name="Kuo A."/>
            <person name="Salamov A."/>
            <person name="Lipzen A."/>
            <person name="Labutti K."/>
            <person name="Barry K."/>
            <person name="Miao Y."/>
            <person name="Rahimi M.J."/>
            <person name="Shen Q."/>
            <person name="Grigoriev I.V."/>
            <person name="Kubicek C.P."/>
            <person name="Druzhinina I.S."/>
        </authorList>
    </citation>
    <scope>NUCLEOTIDE SEQUENCE [LARGE SCALE GENOMIC DNA]</scope>
    <source>
        <strain evidence="8 9">CBS 433.97</strain>
    </source>
</reference>
<feature type="transmembrane region" description="Helical" evidence="6">
    <location>
        <begin position="402"/>
        <end position="426"/>
    </location>
</feature>
<dbReference type="InterPro" id="IPR036259">
    <property type="entry name" value="MFS_trans_sf"/>
</dbReference>
<feature type="region of interest" description="Disordered" evidence="5">
    <location>
        <begin position="1"/>
        <end position="54"/>
    </location>
</feature>
<evidence type="ECO:0000256" key="6">
    <source>
        <dbReference type="SAM" id="Phobius"/>
    </source>
</evidence>
<feature type="transmembrane region" description="Helical" evidence="6">
    <location>
        <begin position="222"/>
        <end position="242"/>
    </location>
</feature>
<evidence type="ECO:0000256" key="2">
    <source>
        <dbReference type="ARBA" id="ARBA00022692"/>
    </source>
</evidence>
<dbReference type="InterPro" id="IPR011701">
    <property type="entry name" value="MFS"/>
</dbReference>
<feature type="transmembrane region" description="Helical" evidence="6">
    <location>
        <begin position="134"/>
        <end position="152"/>
    </location>
</feature>
<feature type="transmembrane region" description="Helical" evidence="6">
    <location>
        <begin position="332"/>
        <end position="354"/>
    </location>
</feature>
<dbReference type="Pfam" id="PF07690">
    <property type="entry name" value="MFS_1"/>
    <property type="match status" value="1"/>
</dbReference>
<organism evidence="8 9">
    <name type="scientific">Trichoderma asperellum (strain ATCC 204424 / CBS 433.97 / NBRC 101777)</name>
    <dbReference type="NCBI Taxonomy" id="1042311"/>
    <lineage>
        <taxon>Eukaryota</taxon>
        <taxon>Fungi</taxon>
        <taxon>Dikarya</taxon>
        <taxon>Ascomycota</taxon>
        <taxon>Pezizomycotina</taxon>
        <taxon>Sordariomycetes</taxon>
        <taxon>Hypocreomycetidae</taxon>
        <taxon>Hypocreales</taxon>
        <taxon>Hypocreaceae</taxon>
        <taxon>Trichoderma</taxon>
    </lineage>
</organism>
<evidence type="ECO:0000256" key="4">
    <source>
        <dbReference type="ARBA" id="ARBA00023136"/>
    </source>
</evidence>
<evidence type="ECO:0000256" key="1">
    <source>
        <dbReference type="ARBA" id="ARBA00004141"/>
    </source>
</evidence>
<sequence>MAEPMDKAEVSASEDRSQNSGSAKHEREHEEEAPRTLKLDPRGLPLSPQPTDDPKDPLNWNRWLKLMVLAEVSIFSFLALFSASLITPAFVPLSLFLHKDLVTTAYVTSTFILLAGISTIVWNPIANVYGRRPVYIFTVAAAVAFCGASGAAKNYGTLIALRCLNGFFGGVPLGLGSATVCDMFFAHERGLYMGVYTISFLTGGHIAPLIGGYIEKNLSWHWCFYVPAILTGGILVIFIFTVPETLYSRTPEAVARPSQSWMSNMLMKRRAHPTRRVRLVDFFRPFQMIMYPSVLLPTWCYSISFAYGSILFIITSANLFGKIYHFQPQQTGLLLGIPITVGSLIGELFAGGISDWISEKRAIRRGGERSPEDRLLGIIPAAVLTPLGIIIEGVCLQHKTHWIGVAFGIAIASAGLQVVTTGVYTYTAECYKPQSPELGSLINFGRQVYSFTIGFYCIPFSEEVGIQDAWITLAFITFAFYLPLIPLYFKGAGWRKRLGNPTFHKDL</sequence>
<feature type="transmembrane region" description="Helical" evidence="6">
    <location>
        <begin position="469"/>
        <end position="489"/>
    </location>
</feature>
<dbReference type="STRING" id="1042311.A0A2T3ZG54"/>
<dbReference type="Gene3D" id="1.20.1250.20">
    <property type="entry name" value="MFS general substrate transporter like domains"/>
    <property type="match status" value="1"/>
</dbReference>
<dbReference type="GO" id="GO:0022857">
    <property type="term" value="F:transmembrane transporter activity"/>
    <property type="evidence" value="ECO:0007669"/>
    <property type="project" value="InterPro"/>
</dbReference>